<reference evidence="2" key="1">
    <citation type="submission" date="2021-02" db="EMBL/GenBank/DDBJ databases">
        <authorList>
            <person name="Nowell W R."/>
        </authorList>
    </citation>
    <scope>NUCLEOTIDE SEQUENCE</scope>
</reference>
<dbReference type="Pfam" id="PF00085">
    <property type="entry name" value="Thioredoxin"/>
    <property type="match status" value="1"/>
</dbReference>
<dbReference type="Proteomes" id="UP000663829">
    <property type="component" value="Unassembled WGS sequence"/>
</dbReference>
<evidence type="ECO:0000313" key="4">
    <source>
        <dbReference type="Proteomes" id="UP000663829"/>
    </source>
</evidence>
<feature type="domain" description="Thioredoxin" evidence="1">
    <location>
        <begin position="206"/>
        <end position="343"/>
    </location>
</feature>
<dbReference type="InterPro" id="IPR011992">
    <property type="entry name" value="EF-hand-dom_pair"/>
</dbReference>
<dbReference type="PROSITE" id="PS51352">
    <property type="entry name" value="THIOREDOXIN_2"/>
    <property type="match status" value="1"/>
</dbReference>
<dbReference type="Gene3D" id="3.40.30.10">
    <property type="entry name" value="Glutaredoxin"/>
    <property type="match status" value="1"/>
</dbReference>
<dbReference type="SUPFAM" id="SSF47473">
    <property type="entry name" value="EF-hand"/>
    <property type="match status" value="1"/>
</dbReference>
<evidence type="ECO:0000313" key="2">
    <source>
        <dbReference type="EMBL" id="CAF0846658.1"/>
    </source>
</evidence>
<dbReference type="InterPro" id="IPR036249">
    <property type="entry name" value="Thioredoxin-like_sf"/>
</dbReference>
<dbReference type="InterPro" id="IPR050620">
    <property type="entry name" value="Thioredoxin_H-type-like"/>
</dbReference>
<organism evidence="2 4">
    <name type="scientific">Didymodactylos carnosus</name>
    <dbReference type="NCBI Taxonomy" id="1234261"/>
    <lineage>
        <taxon>Eukaryota</taxon>
        <taxon>Metazoa</taxon>
        <taxon>Spiralia</taxon>
        <taxon>Gnathifera</taxon>
        <taxon>Rotifera</taxon>
        <taxon>Eurotatoria</taxon>
        <taxon>Bdelloidea</taxon>
        <taxon>Philodinida</taxon>
        <taxon>Philodinidae</taxon>
        <taxon>Didymodactylos</taxon>
    </lineage>
</organism>
<dbReference type="Gene3D" id="1.10.238.10">
    <property type="entry name" value="EF-hand"/>
    <property type="match status" value="1"/>
</dbReference>
<protein>
    <recommendedName>
        <fullName evidence="1">Thioredoxin domain-containing protein</fullName>
    </recommendedName>
</protein>
<comment type="caution">
    <text evidence="2">The sequence shown here is derived from an EMBL/GenBank/DDBJ whole genome shotgun (WGS) entry which is preliminary data.</text>
</comment>
<accession>A0A813W1E7</accession>
<name>A0A813W1E7_9BILA</name>
<keyword evidence="4" id="KW-1185">Reference proteome</keyword>
<evidence type="ECO:0000259" key="1">
    <source>
        <dbReference type="PROSITE" id="PS51352"/>
    </source>
</evidence>
<dbReference type="PANTHER" id="PTHR10438">
    <property type="entry name" value="THIOREDOXIN"/>
    <property type="match status" value="1"/>
</dbReference>
<dbReference type="EMBL" id="CAJNOQ010000869">
    <property type="protein sequence ID" value="CAF0846658.1"/>
    <property type="molecule type" value="Genomic_DNA"/>
</dbReference>
<dbReference type="EMBL" id="CAJOBC010000869">
    <property type="protein sequence ID" value="CAF3634325.1"/>
    <property type="molecule type" value="Genomic_DNA"/>
</dbReference>
<dbReference type="PANTHER" id="PTHR10438:SF468">
    <property type="entry name" value="THIOREDOXIN-1-RELATED"/>
    <property type="match status" value="1"/>
</dbReference>
<dbReference type="Proteomes" id="UP000681722">
    <property type="component" value="Unassembled WGS sequence"/>
</dbReference>
<dbReference type="AlphaFoldDB" id="A0A813W1E7"/>
<dbReference type="OrthoDB" id="10027272at2759"/>
<gene>
    <name evidence="2" type="ORF">GPM918_LOCUS5852</name>
    <name evidence="3" type="ORF">SRO942_LOCUS5852</name>
</gene>
<sequence length="483" mass="54667">MGRPSFADTKLSISDTFEIEVAQSLPEQELEKFRQQCKIKRGGQSIVRLQDLGQTLRKVGQNPTNADIRAMEDKAQKIYQTDEYYMEEIEKIIAPYWENLSDEEIGQLLIEAFESFDIEFKDWIEKRYLAGVLTALGNDSQTMTSKDLKIMFSFVDDGKTTQFNYREFVTTLCGLNTGDQAKDTVVKKKDKKRVKESTIAKKNKVLFGGKGGREIKVKSTKGTKYRTSFKTAMIQHITTTDELKFIRDNKEKNHGKLIVLNFEAEWSQPCKQIGPKIDDWSVDYFKDHVVFLKCDIGQAKLVAEEYKINSLPTFILFKDGKICGRVIGANVKQLKKTIEEQIGGKPRAKIKLKLTEVEKQKENNIAIESAAMKFNGAVLANIENEKETFINNSNAAEIIPVVQETPAVIALTSTDTATAMKNQRRKKKTIAANIKKSSYKKVKPINDVVSVIGVKGEHFQQSSNIKNVTKSIKIAAKILKRKP</sequence>
<proteinExistence type="predicted"/>
<dbReference type="SUPFAM" id="SSF52833">
    <property type="entry name" value="Thioredoxin-like"/>
    <property type="match status" value="1"/>
</dbReference>
<dbReference type="InterPro" id="IPR013766">
    <property type="entry name" value="Thioredoxin_domain"/>
</dbReference>
<evidence type="ECO:0000313" key="3">
    <source>
        <dbReference type="EMBL" id="CAF3634325.1"/>
    </source>
</evidence>
<dbReference type="CDD" id="cd02947">
    <property type="entry name" value="TRX_family"/>
    <property type="match status" value="1"/>
</dbReference>